<dbReference type="SUPFAM" id="SSF50494">
    <property type="entry name" value="Trypsin-like serine proteases"/>
    <property type="match status" value="2"/>
</dbReference>
<feature type="domain" description="Peptidase S1" evidence="8">
    <location>
        <begin position="131"/>
        <end position="381"/>
    </location>
</feature>
<proteinExistence type="predicted"/>
<sequence length="711" mass="77852">MKNGARGTCMVLDKCQSAVNDIRHRISPQICSFKGMDPIVCCSDVAPASTAAPPEYVPPSYDYVFNDPSLGGDGECEAISANLTSPRTGQKAWDKCLEYQEKLVYPCVKSNSLSGEKARTYRCNHRTDQLVVGGVNAADKEFPHMALLGFGNVNSIQWQCGGSVISERFILTAGHCTSSREFGPVTYALVGILSRTEHVDASQRYKIKNIIKHPEYKAPKRYNDIALLETETEMTLSDKVVPACLHVDTTAQDEKALASGWGATQNRGSSADVLQKVILNKFSELECAILFPPTRLMSNGFNGNTQICYGDKEKSKDTCQGDSGGPLQLKNTKIHCMYTVIGVTSFGRACGFVGEPGIYTKVLWLILILAVFVNADDTEIRQAEQKLETLFSEEVPKGAENTNCGGIEGELDDSCYECYMCEDKKLKLYKTVAKQLTLKSVDCKTVTTVCCVPQQDLGTRSGDGTCGKKILDHVISVKGKRQNKSTVRSVLYGEYPWRAWIYRKEQYGDSKVLCAGTLVGDRNEVVMTSASCLQGLSPADISVSFIKDNSDVIDVRSIITHPSYKPNLEPCLLSGEKHEHDVALVVLSRAQRAPGWTAPVCLPASPPMPATTCITISDNNSYISTVVPLPKKCESFNIRSALGQICAVTPLDDYVPEKGAALLCQDELRQTDEVYFAAGIALTTSESVTTYTAVHQYYDWITDRVNEIAAN</sequence>
<keyword evidence="7" id="KW-0378">Hydrolase</keyword>
<keyword evidence="4" id="KW-1199">Hemostasis impairing toxin</keyword>
<dbReference type="PRINTS" id="PR00722">
    <property type="entry name" value="CHYMOTRYPSIN"/>
</dbReference>
<dbReference type="PROSITE" id="PS50240">
    <property type="entry name" value="TRYPSIN_DOM"/>
    <property type="match status" value="2"/>
</dbReference>
<dbReference type="Proteomes" id="UP000053268">
    <property type="component" value="Unassembled WGS sequence"/>
</dbReference>
<dbReference type="GO" id="GO:0006508">
    <property type="term" value="P:proteolysis"/>
    <property type="evidence" value="ECO:0007669"/>
    <property type="project" value="UniProtKB-KW"/>
</dbReference>
<reference evidence="9 10" key="1">
    <citation type="journal article" date="2015" name="Nat. Commun.">
        <title>Outbred genome sequencing and CRISPR/Cas9 gene editing in butterflies.</title>
        <authorList>
            <person name="Li X."/>
            <person name="Fan D."/>
            <person name="Zhang W."/>
            <person name="Liu G."/>
            <person name="Zhang L."/>
            <person name="Zhao L."/>
            <person name="Fang X."/>
            <person name="Chen L."/>
            <person name="Dong Y."/>
            <person name="Chen Y."/>
            <person name="Ding Y."/>
            <person name="Zhao R."/>
            <person name="Feng M."/>
            <person name="Zhu Y."/>
            <person name="Feng Y."/>
            <person name="Jiang X."/>
            <person name="Zhu D."/>
            <person name="Xiang H."/>
            <person name="Feng X."/>
            <person name="Li S."/>
            <person name="Wang J."/>
            <person name="Zhang G."/>
            <person name="Kronforst M.R."/>
            <person name="Wang W."/>
        </authorList>
    </citation>
    <scope>NUCLEOTIDE SEQUENCE [LARGE SCALE GENOMIC DNA]</scope>
    <source>
        <strain evidence="9">Ya'a_city_454_Px</strain>
        <tissue evidence="9">Whole body</tissue>
    </source>
</reference>
<dbReference type="PROSITE" id="PS00134">
    <property type="entry name" value="TRYPSIN_HIS"/>
    <property type="match status" value="1"/>
</dbReference>
<dbReference type="EMBL" id="KQ459249">
    <property type="protein sequence ID" value="KPJ02244.1"/>
    <property type="molecule type" value="Genomic_DNA"/>
</dbReference>
<dbReference type="GO" id="GO:0090729">
    <property type="term" value="F:toxin activity"/>
    <property type="evidence" value="ECO:0007669"/>
    <property type="project" value="UniProtKB-KW"/>
</dbReference>
<dbReference type="Gene3D" id="2.40.10.10">
    <property type="entry name" value="Trypsin-like serine proteases"/>
    <property type="match status" value="2"/>
</dbReference>
<dbReference type="PROSITE" id="PS00135">
    <property type="entry name" value="TRYPSIN_SER"/>
    <property type="match status" value="1"/>
</dbReference>
<evidence type="ECO:0000256" key="6">
    <source>
        <dbReference type="ARBA" id="ARBA00084094"/>
    </source>
</evidence>
<evidence type="ECO:0000256" key="4">
    <source>
        <dbReference type="ARBA" id="ARBA00023240"/>
    </source>
</evidence>
<dbReference type="InterPro" id="IPR009003">
    <property type="entry name" value="Peptidase_S1_PA"/>
</dbReference>
<accession>A0A194Q9Z8</accession>
<dbReference type="FunFam" id="2.40.10.10:FF:000068">
    <property type="entry name" value="transmembrane protease serine 2"/>
    <property type="match status" value="1"/>
</dbReference>
<keyword evidence="10" id="KW-1185">Reference proteome</keyword>
<evidence type="ECO:0000256" key="3">
    <source>
        <dbReference type="ARBA" id="ARBA00023157"/>
    </source>
</evidence>
<dbReference type="Pfam" id="PF00089">
    <property type="entry name" value="Trypsin"/>
    <property type="match status" value="2"/>
</dbReference>
<keyword evidence="2" id="KW-0800">Toxin</keyword>
<evidence type="ECO:0000313" key="9">
    <source>
        <dbReference type="EMBL" id="KPJ02244.1"/>
    </source>
</evidence>
<keyword evidence="3" id="KW-1015">Disulfide bond</keyword>
<dbReference type="InterPro" id="IPR001254">
    <property type="entry name" value="Trypsin_dom"/>
</dbReference>
<evidence type="ECO:0000313" key="10">
    <source>
        <dbReference type="Proteomes" id="UP000053268"/>
    </source>
</evidence>
<evidence type="ECO:0000256" key="7">
    <source>
        <dbReference type="RuleBase" id="RU363034"/>
    </source>
</evidence>
<dbReference type="SMART" id="SM00020">
    <property type="entry name" value="Tryp_SPc"/>
    <property type="match status" value="1"/>
</dbReference>
<comment type="subcellular location">
    <subcellularLocation>
        <location evidence="1">Secreted</location>
        <location evidence="1">Extracellular space</location>
    </subcellularLocation>
</comment>
<evidence type="ECO:0000256" key="1">
    <source>
        <dbReference type="ARBA" id="ARBA00004239"/>
    </source>
</evidence>
<dbReference type="InterPro" id="IPR033116">
    <property type="entry name" value="TRYPSIN_SER"/>
</dbReference>
<keyword evidence="7" id="KW-0720">Serine protease</keyword>
<dbReference type="AlphaFoldDB" id="A0A194Q9Z8"/>
<keyword evidence="7 9" id="KW-0645">Protease</keyword>
<dbReference type="CDD" id="cd00190">
    <property type="entry name" value="Tryp_SPc"/>
    <property type="match status" value="1"/>
</dbReference>
<gene>
    <name evidence="9" type="ORF">RR46_08041</name>
</gene>
<dbReference type="InterPro" id="IPR018114">
    <property type="entry name" value="TRYPSIN_HIS"/>
</dbReference>
<feature type="domain" description="Peptidase S1" evidence="8">
    <location>
        <begin position="476"/>
        <end position="706"/>
    </location>
</feature>
<dbReference type="InterPro" id="IPR043504">
    <property type="entry name" value="Peptidase_S1_PA_chymotrypsin"/>
</dbReference>
<evidence type="ECO:0000256" key="2">
    <source>
        <dbReference type="ARBA" id="ARBA00022656"/>
    </source>
</evidence>
<protein>
    <submittedName>
        <fullName evidence="9">Serine protease snake</fullName>
    </submittedName>
</protein>
<evidence type="ECO:0000259" key="8">
    <source>
        <dbReference type="PROSITE" id="PS50240"/>
    </source>
</evidence>
<dbReference type="PANTHER" id="PTHR24253">
    <property type="entry name" value="TRANSMEMBRANE PROTEASE SERINE"/>
    <property type="match status" value="1"/>
</dbReference>
<name>A0A194Q9Z8_PAPXU</name>
<comment type="function">
    <text evidence="5">Fibrinolytic activity; shows preferential cleavage of Arg-Gly bonds in all three fibrinogen chains. Contact with the caterpillars causes severe bleeding, due the anticoagulant effect of the protein.</text>
</comment>
<dbReference type="GO" id="GO:0004252">
    <property type="term" value="F:serine-type endopeptidase activity"/>
    <property type="evidence" value="ECO:0007669"/>
    <property type="project" value="InterPro"/>
</dbReference>
<dbReference type="GO" id="GO:0005576">
    <property type="term" value="C:extracellular region"/>
    <property type="evidence" value="ECO:0007669"/>
    <property type="project" value="UniProtKB-SubCell"/>
</dbReference>
<dbReference type="PANTHER" id="PTHR24253:SF103">
    <property type="entry name" value="TRANSMEMBRANE PROTEASE SERINE 7"/>
    <property type="match status" value="1"/>
</dbReference>
<organism evidence="9 10">
    <name type="scientific">Papilio xuthus</name>
    <name type="common">Asian swallowtail butterfly</name>
    <dbReference type="NCBI Taxonomy" id="66420"/>
    <lineage>
        <taxon>Eukaryota</taxon>
        <taxon>Metazoa</taxon>
        <taxon>Ecdysozoa</taxon>
        <taxon>Arthropoda</taxon>
        <taxon>Hexapoda</taxon>
        <taxon>Insecta</taxon>
        <taxon>Pterygota</taxon>
        <taxon>Neoptera</taxon>
        <taxon>Endopterygota</taxon>
        <taxon>Lepidoptera</taxon>
        <taxon>Glossata</taxon>
        <taxon>Ditrysia</taxon>
        <taxon>Papilionoidea</taxon>
        <taxon>Papilionidae</taxon>
        <taxon>Papilioninae</taxon>
        <taxon>Papilio</taxon>
    </lineage>
</organism>
<dbReference type="InterPro" id="IPR001314">
    <property type="entry name" value="Peptidase_S1A"/>
</dbReference>
<keyword evidence="6" id="KW-1205">Fibrinolytic toxin</keyword>
<dbReference type="STRING" id="66420.A0A194Q9Z8"/>
<evidence type="ECO:0000256" key="5">
    <source>
        <dbReference type="ARBA" id="ARBA00055534"/>
    </source>
</evidence>